<sequence>MHRTTVYRGRGLFTTTLVLDLRNILIECTMVPYSSTNRL</sequence>
<name>A0A0K2VHH2_LEPSM</name>
<evidence type="ECO:0000313" key="1">
    <source>
        <dbReference type="EMBL" id="CDW49825.1"/>
    </source>
</evidence>
<accession>A0A0K2VHH2</accession>
<reference evidence="1" key="1">
    <citation type="submission" date="2014-05" db="EMBL/GenBank/DDBJ databases">
        <authorList>
            <person name="Chronopoulou M."/>
        </authorList>
    </citation>
    <scope>NUCLEOTIDE SEQUENCE</scope>
    <source>
        <tissue evidence="1">Whole organism</tissue>
    </source>
</reference>
<proteinExistence type="predicted"/>
<dbReference type="AlphaFoldDB" id="A0A0K2VHH2"/>
<protein>
    <submittedName>
        <fullName evidence="1">Uncharacterized protein</fullName>
    </submittedName>
</protein>
<dbReference type="EMBL" id="HACA01032464">
    <property type="protein sequence ID" value="CDW49825.1"/>
    <property type="molecule type" value="Transcribed_RNA"/>
</dbReference>
<organism evidence="1">
    <name type="scientific">Lepeophtheirus salmonis</name>
    <name type="common">Salmon louse</name>
    <name type="synonym">Caligus salmonis</name>
    <dbReference type="NCBI Taxonomy" id="72036"/>
    <lineage>
        <taxon>Eukaryota</taxon>
        <taxon>Metazoa</taxon>
        <taxon>Ecdysozoa</taxon>
        <taxon>Arthropoda</taxon>
        <taxon>Crustacea</taxon>
        <taxon>Multicrustacea</taxon>
        <taxon>Hexanauplia</taxon>
        <taxon>Copepoda</taxon>
        <taxon>Siphonostomatoida</taxon>
        <taxon>Caligidae</taxon>
        <taxon>Lepeophtheirus</taxon>
    </lineage>
</organism>